<dbReference type="EMBL" id="QTUC01000001">
    <property type="protein sequence ID" value="REF36554.1"/>
    <property type="molecule type" value="Genomic_DNA"/>
</dbReference>
<accession>A0A3D9VEI2</accession>
<evidence type="ECO:0000313" key="4">
    <source>
        <dbReference type="Proteomes" id="UP000256485"/>
    </source>
</evidence>
<dbReference type="CDD" id="cd06533">
    <property type="entry name" value="Glyco_transf_WecG_TagA"/>
    <property type="match status" value="1"/>
</dbReference>
<dbReference type="GO" id="GO:0016758">
    <property type="term" value="F:hexosyltransferase activity"/>
    <property type="evidence" value="ECO:0007669"/>
    <property type="project" value="TreeGrafter"/>
</dbReference>
<comment type="caution">
    <text evidence="3">The sequence shown here is derived from an EMBL/GenBank/DDBJ whole genome shotgun (WGS) entry which is preliminary data.</text>
</comment>
<gene>
    <name evidence="3" type="ORF">DFJ64_1967</name>
</gene>
<dbReference type="Proteomes" id="UP000256485">
    <property type="component" value="Unassembled WGS sequence"/>
</dbReference>
<dbReference type="RefSeq" id="WP_115850175.1">
    <property type="nucleotide sequence ID" value="NZ_QTUC01000001.1"/>
</dbReference>
<sequence>MASGQAGARDSATRPTGTRRIRICGIPVDILTMEESIAAACELIATGQPHQHVAINAAKVVAARRDPELRHIIESCAIANADGQSVVWASRLLGPQLPERVTGIDFMLRMWEVAAAKGYRVFLLGSKRQTVLKAAEVARSQGVDIVGARDGYWTEEEEPAVVEEVARARPDLLFVGLPTPRKERFLHRHLYELNVPLAVGVGGSFDVVAGEVTRAPLWMQKAGLEWLHRMRQEPRRLLRRYVLGNITFVALVMREALAQRRRSSSS</sequence>
<dbReference type="PANTHER" id="PTHR34136:SF1">
    <property type="entry name" value="UDP-N-ACETYL-D-MANNOSAMINURONIC ACID TRANSFERASE"/>
    <property type="match status" value="1"/>
</dbReference>
<name>A0A3D9VEI2_THECX</name>
<dbReference type="AlphaFoldDB" id="A0A3D9VEI2"/>
<reference evidence="3 4" key="1">
    <citation type="submission" date="2018-08" db="EMBL/GenBank/DDBJ databases">
        <title>Sequencing the genomes of 1000 actinobacteria strains.</title>
        <authorList>
            <person name="Klenk H.-P."/>
        </authorList>
    </citation>
    <scope>NUCLEOTIDE SEQUENCE [LARGE SCALE GENOMIC DNA]</scope>
    <source>
        <strain evidence="3 4">DSM 22891</strain>
    </source>
</reference>
<keyword evidence="4" id="KW-1185">Reference proteome</keyword>
<proteinExistence type="predicted"/>
<dbReference type="NCBIfam" id="TIGR00696">
    <property type="entry name" value="wecG_tagA_cpsF"/>
    <property type="match status" value="1"/>
</dbReference>
<organism evidence="3 4">
    <name type="scientific">Thermasporomyces composti</name>
    <dbReference type="NCBI Taxonomy" id="696763"/>
    <lineage>
        <taxon>Bacteria</taxon>
        <taxon>Bacillati</taxon>
        <taxon>Actinomycetota</taxon>
        <taxon>Actinomycetes</taxon>
        <taxon>Propionibacteriales</taxon>
        <taxon>Nocardioidaceae</taxon>
        <taxon>Thermasporomyces</taxon>
    </lineage>
</organism>
<keyword evidence="1" id="KW-0328">Glycosyltransferase</keyword>
<protein>
    <submittedName>
        <fullName evidence="3">N-acetylglucosaminyldiphosphoundecaprenol N-acetyl-beta-D-mannosaminyltransferase</fullName>
    </submittedName>
</protein>
<dbReference type="Pfam" id="PF03808">
    <property type="entry name" value="Glyco_tran_WecG"/>
    <property type="match status" value="1"/>
</dbReference>
<evidence type="ECO:0000256" key="1">
    <source>
        <dbReference type="ARBA" id="ARBA00022676"/>
    </source>
</evidence>
<evidence type="ECO:0000256" key="2">
    <source>
        <dbReference type="ARBA" id="ARBA00022679"/>
    </source>
</evidence>
<dbReference type="PANTHER" id="PTHR34136">
    <property type="match status" value="1"/>
</dbReference>
<dbReference type="InterPro" id="IPR004629">
    <property type="entry name" value="WecG_TagA_CpsF"/>
</dbReference>
<evidence type="ECO:0000313" key="3">
    <source>
        <dbReference type="EMBL" id="REF36554.1"/>
    </source>
</evidence>
<dbReference type="OrthoDB" id="9771846at2"/>
<keyword evidence="2 3" id="KW-0808">Transferase</keyword>